<accession>A0A6A4GVV3</accession>
<evidence type="ECO:0000313" key="2">
    <source>
        <dbReference type="EMBL" id="KAE9389450.1"/>
    </source>
</evidence>
<protein>
    <submittedName>
        <fullName evidence="2">Uncharacterized protein</fullName>
    </submittedName>
</protein>
<feature type="compositionally biased region" description="Low complexity" evidence="1">
    <location>
        <begin position="1"/>
        <end position="17"/>
    </location>
</feature>
<dbReference type="OrthoDB" id="2723779at2759"/>
<evidence type="ECO:0000313" key="3">
    <source>
        <dbReference type="Proteomes" id="UP000799118"/>
    </source>
</evidence>
<feature type="region of interest" description="Disordered" evidence="1">
    <location>
        <begin position="92"/>
        <end position="177"/>
    </location>
</feature>
<dbReference type="EMBL" id="ML769696">
    <property type="protein sequence ID" value="KAE9389450.1"/>
    <property type="molecule type" value="Genomic_DNA"/>
</dbReference>
<keyword evidence="3" id="KW-1185">Reference proteome</keyword>
<reference evidence="2" key="1">
    <citation type="journal article" date="2019" name="Environ. Microbiol.">
        <title>Fungal ecological strategies reflected in gene transcription - a case study of two litter decomposers.</title>
        <authorList>
            <person name="Barbi F."/>
            <person name="Kohler A."/>
            <person name="Barry K."/>
            <person name="Baskaran P."/>
            <person name="Daum C."/>
            <person name="Fauchery L."/>
            <person name="Ihrmark K."/>
            <person name="Kuo A."/>
            <person name="LaButti K."/>
            <person name="Lipzen A."/>
            <person name="Morin E."/>
            <person name="Grigoriev I.V."/>
            <person name="Henrissat B."/>
            <person name="Lindahl B."/>
            <person name="Martin F."/>
        </authorList>
    </citation>
    <scope>NUCLEOTIDE SEQUENCE</scope>
    <source>
        <strain evidence="2">JB14</strain>
    </source>
</reference>
<name>A0A6A4GVV3_9AGAR</name>
<feature type="compositionally biased region" description="Basic and acidic residues" evidence="1">
    <location>
        <begin position="92"/>
        <end position="101"/>
    </location>
</feature>
<gene>
    <name evidence="2" type="ORF">BT96DRAFT_926541</name>
</gene>
<feature type="region of interest" description="Disordered" evidence="1">
    <location>
        <begin position="1"/>
        <end position="28"/>
    </location>
</feature>
<proteinExistence type="predicted"/>
<dbReference type="AlphaFoldDB" id="A0A6A4GVV3"/>
<sequence length="177" mass="19757">MSSPLTPSSSASAASKAIRPNPDIEPDDQWKENLKAQIQVNLNTMVQDTQLQLEQNLKKQPGDSVRLHKEFAAAMNDIQKLATETFKEELERERQERRWATGHELPPDWAENMKKGQQAILDQIKGGKSSSNADGSTIDSPLETASPVSPSNPRSMQIPDHASRARTIIGRRHGRRQ</sequence>
<dbReference type="Proteomes" id="UP000799118">
    <property type="component" value="Unassembled WGS sequence"/>
</dbReference>
<organism evidence="2 3">
    <name type="scientific">Gymnopus androsaceus JB14</name>
    <dbReference type="NCBI Taxonomy" id="1447944"/>
    <lineage>
        <taxon>Eukaryota</taxon>
        <taxon>Fungi</taxon>
        <taxon>Dikarya</taxon>
        <taxon>Basidiomycota</taxon>
        <taxon>Agaricomycotina</taxon>
        <taxon>Agaricomycetes</taxon>
        <taxon>Agaricomycetidae</taxon>
        <taxon>Agaricales</taxon>
        <taxon>Marasmiineae</taxon>
        <taxon>Omphalotaceae</taxon>
        <taxon>Gymnopus</taxon>
    </lineage>
</organism>
<feature type="compositionally biased region" description="Polar residues" evidence="1">
    <location>
        <begin position="146"/>
        <end position="155"/>
    </location>
</feature>
<evidence type="ECO:0000256" key="1">
    <source>
        <dbReference type="SAM" id="MobiDB-lite"/>
    </source>
</evidence>
<feature type="compositionally biased region" description="Polar residues" evidence="1">
    <location>
        <begin position="128"/>
        <end position="139"/>
    </location>
</feature>